<dbReference type="InterPro" id="IPR001680">
    <property type="entry name" value="WD40_rpt"/>
</dbReference>
<dbReference type="SUPFAM" id="SSF52540">
    <property type="entry name" value="P-loop containing nucleoside triphosphate hydrolases"/>
    <property type="match status" value="1"/>
</dbReference>
<dbReference type="EMBL" id="JABXBU010000003">
    <property type="protein sequence ID" value="KAF8793237.1"/>
    <property type="molecule type" value="Genomic_DNA"/>
</dbReference>
<dbReference type="SUPFAM" id="SSF50978">
    <property type="entry name" value="WD40 repeat-like"/>
    <property type="match status" value="2"/>
</dbReference>
<dbReference type="InterPro" id="IPR027417">
    <property type="entry name" value="P-loop_NTPase"/>
</dbReference>
<dbReference type="SUPFAM" id="SSF82171">
    <property type="entry name" value="DPP6 N-terminal domain-like"/>
    <property type="match status" value="1"/>
</dbReference>
<dbReference type="InterPro" id="IPR052752">
    <property type="entry name" value="NACHT-WD_repeat"/>
</dbReference>
<dbReference type="SMART" id="SM00320">
    <property type="entry name" value="WD40"/>
    <property type="match status" value="12"/>
</dbReference>
<dbReference type="InterPro" id="IPR019775">
    <property type="entry name" value="WD40_repeat_CS"/>
</dbReference>
<evidence type="ECO:0000256" key="3">
    <source>
        <dbReference type="PROSITE-ProRule" id="PRU00221"/>
    </source>
</evidence>
<dbReference type="PRINTS" id="PR00320">
    <property type="entry name" value="GPROTEINBRPT"/>
</dbReference>
<dbReference type="Proteomes" id="UP000807504">
    <property type="component" value="Unassembled WGS sequence"/>
</dbReference>
<feature type="repeat" description="WD" evidence="3">
    <location>
        <begin position="1308"/>
        <end position="1349"/>
    </location>
</feature>
<sequence>MAHDLLYQDDALQATFFGNLTAVPEPPSRLVNIFVSSTKSDVKKVASNNQFTRLSEKVQLYIRAPFWMGLPLQFLMSGNYLEHERRQLHEVLVPQLQRDWSSLGVDIQLVDVQNGADDDAIIEPQAIAQQLEEIEDCHKTSLGCFFLCLIGNKYRPFALPASIDASEYNHIHNAANEAGLDASLLDNHFLLDTNLLPPRYVLQTHNKTGSSAANNKEQLNKIHQESEESNWPEEEDKLVRIIQYGARIAIQEGLIEAEDVSQSYLFSGVHTHLRHALKLSKNDNNRIICIVRQFEGIDTSDSAAHLYIDSVTDANLMLDNLSVEDESSLGLRSLLEDVILNVDRKNVAYFSVPWSKSGLDPDFPEHSKYLKSFSEVVSSMLRNIIETATKNWSPKWELFPSTYKKAVQEVYRESQSHLLNSRRYLRELGVSQSLDSDCAALLQIQRLMLGEDEKLRHSPIIVCGKDGCGKSTLLSQVITYCTEWLGGDVIRIVRHVGQSPCSTYTSELLRNLCLHISLVFDFDPKHHSFELGELSIWFLDLLKMVESTSTDLVIVLDDLHELRSPAGSQSAILGWLPWNLPPNVHVVCSISEDAEEVIRLLRSRSSCTDNFVHIPPLGSSAALSMLQSNLRDRKRTLNPSQLEAIKERLATANSNSLYIKLLSKIAETWHSWVNVVASSIPGTLEEVVDYLLSGLKERYGFRPVRKVVTFLACTTFGLRENELIELLASSVEATDDNQKLAKPKTWFMTVKEMSPLLKQYYVDRRPYLHWSHNTISKYIMNTYIKTPRDLQACYAELADAFHLGFLMEKEKEENSGKDPSLRKDDWCDILREMDELWFHLLRSGDRKKLKEQVICNFDFLQCAVSGASVSYIRSLLELVKCHMLDWEVELLSAVTKQAVDVLSQDPAQLATELLNWLKPFTDVSDSTPVKSLVASALKFCNKSTQPRLVPINSWLTLSLPPQVTAMTVPHTITHSVTTPDSQHVMCASDQKEINMFHLPSKNLVRTFKGHKAPITCLHVTSSGRWLISGSEDTDVLVWNIDSGQIKHRMSNHITSILCVTSTHSESHVLSGSEIGVVIVASLDTGQVIQRLDKHRGLISCIAVHWDDDVFVTGSSDKTVCVWSLEDFTLYNTITLPSAVCKMDISRDNSFLVIGCDDQSLHVRSLTTGSEAHVIQSISSELTAVCFGHDNCRCVVGCADGKCYVFDIHFASSLIATISGHTEAICSVQVQPNDTFLVTAGGNKVVVWNFTLPKKENIHKKQKVKRLDSHREPIMCTTISKDGTLAVSGSKDNLLKVWNLTTGEVNQTLDGHSGPITCVAFAPHGLFVVSGSEDTTLRVYGLTQGVVEAVFKEHQSKIVSVCVASDSRRVLSVDNQGYHRLWTADNGNQIYVCSKSTVLVTLHSDVVFTVSGKNDNILKFWPLKDVDFEISVSHSDSILCYLVSHDCETVITGSNDMSLKVWEVATGKLTQVLAGHEGSVTCVAGAPLSPSLVVSGSSDCTLILWDMLTGTDNLTFRGHTDTVKCASLTPDGSTLLSGSSDNTIQLWNIHTGERISMLDLHAQLISLTCSFNLNHIVVQLAKSSSVPILRLQNNPAKGITLDMLPGHQEDSKNSGPSGVLPKRVMLKGNLKREQSFDSLYWELKASSPRHDFLSNLDDLKRQPLSLSTAGSVWDGTKARLTGGILRPSDPLSMQPKAKLAKHKLLKKQQSMFAFFPDHNQPTQNMARDLETRKADLLAKIQSANRQLLDSPAENPGEADGDQEQKGADVTDSTVCAIA</sequence>
<feature type="repeat" description="WD" evidence="3">
    <location>
        <begin position="1350"/>
        <end position="1391"/>
    </location>
</feature>
<evidence type="ECO:0000256" key="2">
    <source>
        <dbReference type="ARBA" id="ARBA00022737"/>
    </source>
</evidence>
<dbReference type="CDD" id="cd00200">
    <property type="entry name" value="WD40"/>
    <property type="match status" value="2"/>
</dbReference>
<dbReference type="PROSITE" id="PS00678">
    <property type="entry name" value="WD_REPEATS_1"/>
    <property type="match status" value="5"/>
</dbReference>
<proteinExistence type="predicted"/>
<dbReference type="Pfam" id="PF25469">
    <property type="entry name" value="WHD_NWD1"/>
    <property type="match status" value="1"/>
</dbReference>
<accession>A0A8T0FPW4</accession>
<dbReference type="Gene3D" id="3.40.50.300">
    <property type="entry name" value="P-loop containing nucleotide triphosphate hydrolases"/>
    <property type="match status" value="1"/>
</dbReference>
<dbReference type="PROSITE" id="PS50082">
    <property type="entry name" value="WD_REPEATS_2"/>
    <property type="match status" value="8"/>
</dbReference>
<dbReference type="Pfam" id="PF05729">
    <property type="entry name" value="NACHT"/>
    <property type="match status" value="1"/>
</dbReference>
<feature type="repeat" description="WD" evidence="3">
    <location>
        <begin position="1266"/>
        <end position="1307"/>
    </location>
</feature>
<dbReference type="InterPro" id="IPR020472">
    <property type="entry name" value="WD40_PAC1"/>
</dbReference>
<dbReference type="PANTHER" id="PTHR19871">
    <property type="entry name" value="BETA TRANSDUCIN-RELATED PROTEIN"/>
    <property type="match status" value="1"/>
</dbReference>
<dbReference type="InterPro" id="IPR015943">
    <property type="entry name" value="WD40/YVTN_repeat-like_dom_sf"/>
</dbReference>
<dbReference type="InterPro" id="IPR036322">
    <property type="entry name" value="WD40_repeat_dom_sf"/>
</dbReference>
<evidence type="ECO:0000256" key="4">
    <source>
        <dbReference type="SAM" id="MobiDB-lite"/>
    </source>
</evidence>
<keyword evidence="8" id="KW-1185">Reference proteome</keyword>
<name>A0A8T0FPW4_ARGBR</name>
<organism evidence="7 8">
    <name type="scientific">Argiope bruennichi</name>
    <name type="common">Wasp spider</name>
    <name type="synonym">Aranea bruennichi</name>
    <dbReference type="NCBI Taxonomy" id="94029"/>
    <lineage>
        <taxon>Eukaryota</taxon>
        <taxon>Metazoa</taxon>
        <taxon>Ecdysozoa</taxon>
        <taxon>Arthropoda</taxon>
        <taxon>Chelicerata</taxon>
        <taxon>Arachnida</taxon>
        <taxon>Araneae</taxon>
        <taxon>Araneomorphae</taxon>
        <taxon>Entelegynae</taxon>
        <taxon>Araneoidea</taxon>
        <taxon>Araneidae</taxon>
        <taxon>Argiope</taxon>
    </lineage>
</organism>
<feature type="repeat" description="WD" evidence="3">
    <location>
        <begin position="1007"/>
        <end position="1048"/>
    </location>
</feature>
<evidence type="ECO:0000259" key="5">
    <source>
        <dbReference type="Pfam" id="PF05729"/>
    </source>
</evidence>
<feature type="region of interest" description="Disordered" evidence="4">
    <location>
        <begin position="1743"/>
        <end position="1777"/>
    </location>
</feature>
<comment type="caution">
    <text evidence="7">The sequence shown here is derived from an EMBL/GenBank/DDBJ whole genome shotgun (WGS) entry which is preliminary data.</text>
</comment>
<dbReference type="InterPro" id="IPR057588">
    <property type="entry name" value="NWD1/2-like_WH"/>
</dbReference>
<dbReference type="Pfam" id="PF00400">
    <property type="entry name" value="WD40"/>
    <property type="match status" value="8"/>
</dbReference>
<dbReference type="InterPro" id="IPR007111">
    <property type="entry name" value="NACHT_NTPase"/>
</dbReference>
<feature type="repeat" description="WD" evidence="3">
    <location>
        <begin position="1472"/>
        <end position="1514"/>
    </location>
</feature>
<feature type="repeat" description="WD" evidence="3">
    <location>
        <begin position="1091"/>
        <end position="1132"/>
    </location>
</feature>
<dbReference type="Gene3D" id="2.130.10.10">
    <property type="entry name" value="YVTN repeat-like/Quinoprotein amine dehydrogenase"/>
    <property type="match status" value="3"/>
</dbReference>
<reference evidence="7" key="2">
    <citation type="submission" date="2020-06" db="EMBL/GenBank/DDBJ databases">
        <authorList>
            <person name="Sheffer M."/>
        </authorList>
    </citation>
    <scope>NUCLEOTIDE SEQUENCE</scope>
</reference>
<dbReference type="PROSITE" id="PS50294">
    <property type="entry name" value="WD_REPEATS_REGION"/>
    <property type="match status" value="7"/>
</dbReference>
<feature type="repeat" description="WD" evidence="3">
    <location>
        <begin position="1430"/>
        <end position="1471"/>
    </location>
</feature>
<evidence type="ECO:0000259" key="6">
    <source>
        <dbReference type="Pfam" id="PF25469"/>
    </source>
</evidence>
<feature type="domain" description="NACHT" evidence="5">
    <location>
        <begin position="459"/>
        <end position="627"/>
    </location>
</feature>
<dbReference type="PANTHER" id="PTHR19871:SF28">
    <property type="entry name" value="AAA+ ATPASE DOMAIN-CONTAINING PROTEIN"/>
    <property type="match status" value="1"/>
</dbReference>
<evidence type="ECO:0000313" key="7">
    <source>
        <dbReference type="EMBL" id="KAF8793237.1"/>
    </source>
</evidence>
<keyword evidence="1 3" id="KW-0853">WD repeat</keyword>
<keyword evidence="2" id="KW-0677">Repeat</keyword>
<protein>
    <submittedName>
        <fullName evidence="7">NACHT domain- and WD repeat-containing protein 1</fullName>
    </submittedName>
</protein>
<reference evidence="7" key="1">
    <citation type="journal article" date="2020" name="bioRxiv">
        <title>Chromosome-level reference genome of the European wasp spider Argiope bruennichi: a resource for studies on range expansion and evolutionary adaptation.</title>
        <authorList>
            <person name="Sheffer M.M."/>
            <person name="Hoppe A."/>
            <person name="Krehenwinkel H."/>
            <person name="Uhl G."/>
            <person name="Kuss A.W."/>
            <person name="Jensen L."/>
            <person name="Jensen C."/>
            <person name="Gillespie R.G."/>
            <person name="Hoff K.J."/>
            <person name="Prost S."/>
        </authorList>
    </citation>
    <scope>NUCLEOTIDE SEQUENCE</scope>
</reference>
<evidence type="ECO:0000313" key="8">
    <source>
        <dbReference type="Proteomes" id="UP000807504"/>
    </source>
</evidence>
<feature type="domain" description="NWD1/2-like winged helix-turn-helix" evidence="6">
    <location>
        <begin position="683"/>
        <end position="790"/>
    </location>
</feature>
<feature type="repeat" description="WD" evidence="3">
    <location>
        <begin position="1515"/>
        <end position="1556"/>
    </location>
</feature>
<gene>
    <name evidence="7" type="ORF">HNY73_004744</name>
</gene>
<evidence type="ECO:0000256" key="1">
    <source>
        <dbReference type="ARBA" id="ARBA00022574"/>
    </source>
</evidence>